<evidence type="ECO:0000313" key="1">
    <source>
        <dbReference type="EMBL" id="PBK03146.1"/>
    </source>
</evidence>
<dbReference type="RefSeq" id="WP_096005954.1">
    <property type="nucleotide sequence ID" value="NZ_NTMR01000024.1"/>
</dbReference>
<protein>
    <submittedName>
        <fullName evidence="1">Uncharacterized protein</fullName>
    </submittedName>
</protein>
<dbReference type="Proteomes" id="UP000242313">
    <property type="component" value="Unassembled WGS sequence"/>
</dbReference>
<keyword evidence="2" id="KW-1185">Reference proteome</keyword>
<reference evidence="1 2" key="1">
    <citation type="submission" date="2017-09" db="EMBL/GenBank/DDBJ databases">
        <title>Pseudomonas abyssi sp. nov. isolated from Abyssopelagic Water.</title>
        <authorList>
            <person name="Wei Y."/>
        </authorList>
    </citation>
    <scope>NUCLEOTIDE SEQUENCE [LARGE SCALE GENOMIC DNA]</scope>
    <source>
        <strain evidence="1 2">MT5</strain>
    </source>
</reference>
<sequence length="111" mass="12549">MPNFDQDFEATRLAMLAKQYPEVVKENGKVVFCAEDNEARLSGTRWTVEDEIFEKATESGFKVHLIELLDNFIQYRNQCSELPKKEGVVGFSDGGLNIEWLPDGSTDLSNS</sequence>
<organism evidence="1 2">
    <name type="scientific">Pseudomonas abyssi</name>
    <dbReference type="NCBI Taxonomy" id="170540"/>
    <lineage>
        <taxon>Bacteria</taxon>
        <taxon>Pseudomonadati</taxon>
        <taxon>Pseudomonadota</taxon>
        <taxon>Gammaproteobacteria</taxon>
        <taxon>Pseudomonadales</taxon>
        <taxon>Pseudomonadaceae</taxon>
        <taxon>Pseudomonas</taxon>
    </lineage>
</organism>
<gene>
    <name evidence="1" type="ORF">CNQ84_16610</name>
</gene>
<dbReference type="AlphaFoldDB" id="A0A2A3ME91"/>
<comment type="caution">
    <text evidence="1">The sequence shown here is derived from an EMBL/GenBank/DDBJ whole genome shotgun (WGS) entry which is preliminary data.</text>
</comment>
<evidence type="ECO:0000313" key="2">
    <source>
        <dbReference type="Proteomes" id="UP000242313"/>
    </source>
</evidence>
<dbReference type="EMBL" id="NTMR01000024">
    <property type="protein sequence ID" value="PBK03146.1"/>
    <property type="molecule type" value="Genomic_DNA"/>
</dbReference>
<name>A0A2A3ME91_9PSED</name>
<proteinExistence type="predicted"/>
<accession>A0A2A3ME91</accession>